<dbReference type="KEGG" id="yrh:AABB31_20230"/>
<keyword evidence="2" id="KW-0540">Nuclease</keyword>
<dbReference type="GO" id="GO:0004519">
    <property type="term" value="F:endonuclease activity"/>
    <property type="evidence" value="ECO:0007669"/>
    <property type="project" value="UniProtKB-KW"/>
</dbReference>
<dbReference type="InterPro" id="IPR036691">
    <property type="entry name" value="Endo/exonu/phosph_ase_sf"/>
</dbReference>
<keyword evidence="2" id="KW-0255">Endonuclease</keyword>
<evidence type="ECO:0000313" key="2">
    <source>
        <dbReference type="EMBL" id="WZU69639.2"/>
    </source>
</evidence>
<dbReference type="AlphaFoldDB" id="A0AAN0MDY4"/>
<dbReference type="InterPro" id="IPR005135">
    <property type="entry name" value="Endo/exonuclease/phosphatase"/>
</dbReference>
<dbReference type="Gene3D" id="3.60.10.10">
    <property type="entry name" value="Endonuclease/exonuclease/phosphatase"/>
    <property type="match status" value="1"/>
</dbReference>
<reference evidence="3" key="1">
    <citation type="submission" date="2024-04" db="EMBL/GenBank/DDBJ databases">
        <title>Phylogenomic analyses of a clade within the roseobacter group suggest taxonomic reassignments of species of the genera Aestuariivita, Citreicella, Loktanella, Nautella, Pelagibaca, Ruegeria, Thalassobius, Thiobacimonas and Tropicibacter, and the proposal o.</title>
        <authorList>
            <person name="Jeon C.O."/>
        </authorList>
    </citation>
    <scope>NUCLEOTIDE SEQUENCE [LARGE SCALE GENOMIC DNA]</scope>
    <source>
        <strain evidence="3">SS1-5</strain>
    </source>
</reference>
<dbReference type="EMBL" id="CP151767">
    <property type="protein sequence ID" value="WZU69639.2"/>
    <property type="molecule type" value="Genomic_DNA"/>
</dbReference>
<dbReference type="Proteomes" id="UP001470809">
    <property type="component" value="Chromosome"/>
</dbReference>
<sequence>MRDIQKGEDPQIAAIIAAIDMVAPDLLVLTDFDYDLDGIALAAFSAALASPFPYQFARRPNTGMASGLDLDGNGWLGEARDAQGYGRFAGDGGMAILSRFSIDRYAVVDLSGLLWRDMPGASLPDGFFSAQVLDAHRLSTSGHWIVPVQPPDKAPFHVLAFAATPPVFDGPEDRNGLRNRDELRLWTHVLDGHFGPAPAHFVLAGNANLDPQDGAGFSQAMAEFLADPRLQDPLPGIHTADWPDDGPGNLRVSYVLPDAEWQVHDAGVHWPAGQPGSTDSDSLVAGPHHLVWVDISR</sequence>
<feature type="domain" description="Endonuclease/exonuclease/phosphatase" evidence="1">
    <location>
        <begin position="8"/>
        <end position="275"/>
    </location>
</feature>
<organism evidence="2 3">
    <name type="scientific">Yoonia rhodophyticola</name>
    <dbReference type="NCBI Taxonomy" id="3137370"/>
    <lineage>
        <taxon>Bacteria</taxon>
        <taxon>Pseudomonadati</taxon>
        <taxon>Pseudomonadota</taxon>
        <taxon>Alphaproteobacteria</taxon>
        <taxon>Rhodobacterales</taxon>
        <taxon>Paracoccaceae</taxon>
        <taxon>Yoonia</taxon>
    </lineage>
</organism>
<gene>
    <name evidence="2" type="ORF">AABB31_20230</name>
</gene>
<dbReference type="Pfam" id="PF03372">
    <property type="entry name" value="Exo_endo_phos"/>
    <property type="match status" value="1"/>
</dbReference>
<evidence type="ECO:0000259" key="1">
    <source>
        <dbReference type="Pfam" id="PF03372"/>
    </source>
</evidence>
<accession>A0AAN0MDY4</accession>
<dbReference type="SUPFAM" id="SSF56219">
    <property type="entry name" value="DNase I-like"/>
    <property type="match status" value="1"/>
</dbReference>
<keyword evidence="3" id="KW-1185">Reference proteome</keyword>
<evidence type="ECO:0000313" key="3">
    <source>
        <dbReference type="Proteomes" id="UP001470809"/>
    </source>
</evidence>
<proteinExistence type="predicted"/>
<keyword evidence="2" id="KW-0378">Hydrolase</keyword>
<dbReference type="RefSeq" id="WP_373635821.1">
    <property type="nucleotide sequence ID" value="NZ_CP151767.2"/>
</dbReference>
<protein>
    <submittedName>
        <fullName evidence="2">Endonuclease/exonuclease/phosphatase family protein</fullName>
    </submittedName>
</protein>
<name>A0AAN0MDY4_9RHOB</name>
<reference evidence="2 3" key="2">
    <citation type="submission" date="2024-08" db="EMBL/GenBank/DDBJ databases">
        <title>Phylogenomic analyses of a clade within the roseobacter group suggest taxonomic reassignments of species of the genera Aestuariivita, Citreicella, Loktanella, Nautella, Pelagibaca, Ruegeria, Thalassobius, Thiobacimonas and Tropicibacter, and the proposal o.</title>
        <authorList>
            <person name="Jeon C.O."/>
        </authorList>
    </citation>
    <scope>NUCLEOTIDE SEQUENCE [LARGE SCALE GENOMIC DNA]</scope>
    <source>
        <strain evidence="2 3">SS1-5</strain>
    </source>
</reference>